<feature type="non-terminal residue" evidence="1">
    <location>
        <position position="39"/>
    </location>
</feature>
<dbReference type="EMBL" id="UINC01019367">
    <property type="protein sequence ID" value="SVA81980.1"/>
    <property type="molecule type" value="Genomic_DNA"/>
</dbReference>
<reference evidence="1" key="1">
    <citation type="submission" date="2018-05" db="EMBL/GenBank/DDBJ databases">
        <authorList>
            <person name="Lanie J.A."/>
            <person name="Ng W.-L."/>
            <person name="Kazmierczak K.M."/>
            <person name="Andrzejewski T.M."/>
            <person name="Davidsen T.M."/>
            <person name="Wayne K.J."/>
            <person name="Tettelin H."/>
            <person name="Glass J.I."/>
            <person name="Rusch D."/>
            <person name="Podicherti R."/>
            <person name="Tsui H.-C.T."/>
            <person name="Winkler M.E."/>
        </authorList>
    </citation>
    <scope>NUCLEOTIDE SEQUENCE</scope>
</reference>
<evidence type="ECO:0000313" key="1">
    <source>
        <dbReference type="EMBL" id="SVA81980.1"/>
    </source>
</evidence>
<sequence>MSLTLIIAGVALWSLLGGTAFAQEQVLIFQDTFEVSETE</sequence>
<proteinExistence type="predicted"/>
<protein>
    <submittedName>
        <fullName evidence="1">Uncharacterized protein</fullName>
    </submittedName>
</protein>
<accession>A0A381YYE9</accession>
<name>A0A381YYE9_9ZZZZ</name>
<gene>
    <name evidence="1" type="ORF">METZ01_LOCUS134834</name>
</gene>
<dbReference type="AlphaFoldDB" id="A0A381YYE9"/>
<organism evidence="1">
    <name type="scientific">marine metagenome</name>
    <dbReference type="NCBI Taxonomy" id="408172"/>
    <lineage>
        <taxon>unclassified sequences</taxon>
        <taxon>metagenomes</taxon>
        <taxon>ecological metagenomes</taxon>
    </lineage>
</organism>